<evidence type="ECO:0000256" key="1">
    <source>
        <dbReference type="ARBA" id="ARBA00004771"/>
    </source>
</evidence>
<evidence type="ECO:0000313" key="11">
    <source>
        <dbReference type="EMBL" id="CAB4945152.1"/>
    </source>
</evidence>
<dbReference type="InterPro" id="IPR023213">
    <property type="entry name" value="CAT-like_dom_sf"/>
</dbReference>
<dbReference type="PANTHER" id="PTHR31650">
    <property type="entry name" value="O-ACYLTRANSFERASE (WSD1-LIKE) FAMILY PROTEIN"/>
    <property type="match status" value="1"/>
</dbReference>
<keyword evidence="4" id="KW-0444">Lipid biosynthesis</keyword>
<dbReference type="InterPro" id="IPR009721">
    <property type="entry name" value="O-acyltransferase_WSD1_C"/>
</dbReference>
<reference evidence="11" key="1">
    <citation type="submission" date="2020-05" db="EMBL/GenBank/DDBJ databases">
        <authorList>
            <person name="Chiriac C."/>
            <person name="Salcher M."/>
            <person name="Ghai R."/>
            <person name="Kavagutti S V."/>
        </authorList>
    </citation>
    <scope>NUCLEOTIDE SEQUENCE</scope>
</reference>
<gene>
    <name evidence="11" type="ORF">UFOPK3564_03176</name>
</gene>
<dbReference type="GO" id="GO:0071731">
    <property type="term" value="P:response to nitric oxide"/>
    <property type="evidence" value="ECO:0007669"/>
    <property type="project" value="TreeGrafter"/>
</dbReference>
<dbReference type="SUPFAM" id="SSF52777">
    <property type="entry name" value="CoA-dependent acyltransferases"/>
    <property type="match status" value="2"/>
</dbReference>
<feature type="domain" description="O-acyltransferase WSD1 C-terminal" evidence="10">
    <location>
        <begin position="321"/>
        <end position="466"/>
    </location>
</feature>
<comment type="pathway">
    <text evidence="1">Glycerolipid metabolism; triacylglycerol biosynthesis.</text>
</comment>
<comment type="catalytic activity">
    <reaction evidence="8">
        <text>an acyl-CoA + a 1,2-diacyl-sn-glycerol = a triacyl-sn-glycerol + CoA</text>
        <dbReference type="Rhea" id="RHEA:10868"/>
        <dbReference type="ChEBI" id="CHEBI:17815"/>
        <dbReference type="ChEBI" id="CHEBI:57287"/>
        <dbReference type="ChEBI" id="CHEBI:58342"/>
        <dbReference type="ChEBI" id="CHEBI:64615"/>
        <dbReference type="EC" id="2.3.1.20"/>
    </reaction>
</comment>
<dbReference type="InterPro" id="IPR014292">
    <property type="entry name" value="Acyl_transf_WS/DGAT"/>
</dbReference>
<evidence type="ECO:0000259" key="9">
    <source>
        <dbReference type="Pfam" id="PF03007"/>
    </source>
</evidence>
<dbReference type="EC" id="2.3.1.20" evidence="3"/>
<evidence type="ECO:0000256" key="7">
    <source>
        <dbReference type="ARBA" id="ARBA00023315"/>
    </source>
</evidence>
<evidence type="ECO:0000256" key="8">
    <source>
        <dbReference type="ARBA" id="ARBA00048109"/>
    </source>
</evidence>
<evidence type="ECO:0000256" key="4">
    <source>
        <dbReference type="ARBA" id="ARBA00022516"/>
    </source>
</evidence>
<dbReference type="EMBL" id="CAFBMK010000282">
    <property type="protein sequence ID" value="CAB4945152.1"/>
    <property type="molecule type" value="Genomic_DNA"/>
</dbReference>
<dbReference type="UniPathway" id="UPA00282"/>
<comment type="pathway">
    <text evidence="2">Lipid metabolism.</text>
</comment>
<keyword evidence="7" id="KW-0012">Acyltransferase</keyword>
<keyword evidence="6" id="KW-0443">Lipid metabolism</keyword>
<dbReference type="Gene3D" id="3.30.559.10">
    <property type="entry name" value="Chloramphenicol acetyltransferase-like domain"/>
    <property type="match status" value="1"/>
</dbReference>
<dbReference type="GO" id="GO:0051701">
    <property type="term" value="P:biological process involved in interaction with host"/>
    <property type="evidence" value="ECO:0007669"/>
    <property type="project" value="TreeGrafter"/>
</dbReference>
<dbReference type="AlphaFoldDB" id="A0A6J7JSP3"/>
<dbReference type="PANTHER" id="PTHR31650:SF1">
    <property type="entry name" value="WAX ESTER SYNTHASE_DIACYLGLYCEROL ACYLTRANSFERASE 4-RELATED"/>
    <property type="match status" value="1"/>
</dbReference>
<dbReference type="Pfam" id="PF06974">
    <property type="entry name" value="WS_DGAT_C"/>
    <property type="match status" value="1"/>
</dbReference>
<proteinExistence type="predicted"/>
<dbReference type="GO" id="GO:0001666">
    <property type="term" value="P:response to hypoxia"/>
    <property type="evidence" value="ECO:0007669"/>
    <property type="project" value="TreeGrafter"/>
</dbReference>
<name>A0A6J7JSP3_9ZZZZ</name>
<evidence type="ECO:0000256" key="5">
    <source>
        <dbReference type="ARBA" id="ARBA00022679"/>
    </source>
</evidence>
<sequence length="479" mass="51836">MRITPMDLNWLLLERAESPAHVACLAECTPPDGALATFVADLVAGWRAQATFAEPFNRRPRLLPVPTWDVLDDDEVDLDYHFRHSALPAPGGERELGILVSRLHSHPLDRRRPLWELHIIEGLGDGRFAMYLKVHHSLMDGVAGIRMLGRALSSDPHARDRPPIWALGSSAPRVAEGAPTVDAAPPSKATPVRRALATPVRSAQGLRRAAVSGRGLARISTTQSLHALRPRNRDVAIPFRAPMSPLNGCIHGPRRFATQHYSLERVKALSKEAGVTINDVLLGLCSGALRRYLSGIGELPDRSLTATLPVSVRLENDESGGNAITFIHARLATDVEHPAQRLERIAASTRHAKSVLGRLPRGAMNAYTMMLMAPYMTQLAVGLGGRTTPMHNVVVSNVPGPRNPRYIEGAVVDQLYPLSVLFNGQALNVTIISYAGTLCIGFTGCRDSLPSMQRIAVFAGEALAELEQDVRAAAASVGP</sequence>
<evidence type="ECO:0000256" key="6">
    <source>
        <dbReference type="ARBA" id="ARBA00023098"/>
    </source>
</evidence>
<dbReference type="GO" id="GO:0004144">
    <property type="term" value="F:diacylglycerol O-acyltransferase activity"/>
    <property type="evidence" value="ECO:0007669"/>
    <property type="project" value="UniProtKB-EC"/>
</dbReference>
<dbReference type="GO" id="GO:0005886">
    <property type="term" value="C:plasma membrane"/>
    <property type="evidence" value="ECO:0007669"/>
    <property type="project" value="TreeGrafter"/>
</dbReference>
<dbReference type="GO" id="GO:0019432">
    <property type="term" value="P:triglyceride biosynthetic process"/>
    <property type="evidence" value="ECO:0007669"/>
    <property type="project" value="UniProtKB-UniPathway"/>
</dbReference>
<organism evidence="11">
    <name type="scientific">freshwater metagenome</name>
    <dbReference type="NCBI Taxonomy" id="449393"/>
    <lineage>
        <taxon>unclassified sequences</taxon>
        <taxon>metagenomes</taxon>
        <taxon>ecological metagenomes</taxon>
    </lineage>
</organism>
<protein>
    <recommendedName>
        <fullName evidence="3">diacylglycerol O-acyltransferase</fullName>
        <ecNumber evidence="3">2.3.1.20</ecNumber>
    </recommendedName>
</protein>
<dbReference type="InterPro" id="IPR045034">
    <property type="entry name" value="O-acyltransferase_WSD1-like"/>
</dbReference>
<evidence type="ECO:0000256" key="2">
    <source>
        <dbReference type="ARBA" id="ARBA00005189"/>
    </source>
</evidence>
<dbReference type="Pfam" id="PF03007">
    <property type="entry name" value="WS_DGAT_cat"/>
    <property type="match status" value="1"/>
</dbReference>
<dbReference type="NCBIfam" id="TIGR02946">
    <property type="entry name" value="acyl_WS_DGAT"/>
    <property type="match status" value="1"/>
</dbReference>
<evidence type="ECO:0000256" key="3">
    <source>
        <dbReference type="ARBA" id="ARBA00013244"/>
    </source>
</evidence>
<accession>A0A6J7JSP3</accession>
<dbReference type="InterPro" id="IPR004255">
    <property type="entry name" value="O-acyltransferase_WSD1_N"/>
</dbReference>
<evidence type="ECO:0000259" key="10">
    <source>
        <dbReference type="Pfam" id="PF06974"/>
    </source>
</evidence>
<feature type="domain" description="O-acyltransferase WSD1-like N-terminal" evidence="9">
    <location>
        <begin position="4"/>
        <end position="280"/>
    </location>
</feature>
<keyword evidence="5" id="KW-0808">Transferase</keyword>